<protein>
    <recommendedName>
        <fullName evidence="7">Deoxyhypusine synthase</fullName>
    </recommendedName>
</protein>
<dbReference type="Gene3D" id="3.40.910.10">
    <property type="entry name" value="Deoxyhypusine synthase"/>
    <property type="match status" value="1"/>
</dbReference>
<evidence type="ECO:0000256" key="1">
    <source>
        <dbReference type="ARBA" id="ARBA00001911"/>
    </source>
</evidence>
<dbReference type="InterPro" id="IPR036982">
    <property type="entry name" value="Deoxyhypusine_synthase_sf"/>
</dbReference>
<evidence type="ECO:0000313" key="5">
    <source>
        <dbReference type="EMBL" id="CAE6087587.1"/>
    </source>
</evidence>
<dbReference type="Proteomes" id="UP000682877">
    <property type="component" value="Chromosome 6"/>
</dbReference>
<reference evidence="5" key="1">
    <citation type="submission" date="2021-01" db="EMBL/GenBank/DDBJ databases">
        <authorList>
            <person name="Bezrukov I."/>
        </authorList>
    </citation>
    <scope>NUCLEOTIDE SEQUENCE</scope>
</reference>
<comment type="cofactor">
    <cofactor evidence="1">
        <name>NAD(+)</name>
        <dbReference type="ChEBI" id="CHEBI:57540"/>
    </cofactor>
</comment>
<sequence>MWPLCFLLNKLLRVEERNQGRLEGHGDSTSPRYCQFDDPLVSDGKYRDAGLPSFSHIEVPHVHQLASWDCGLACVLMVLRASGIASCTLEDLAEICSTNSIWTVDLAYLLQKFCVEFSYYTITFGANPNYSIEEFYKEQLPEDLVRVDLLFRKAHESGIIIQCRSVSIHEISCLLLSGNYIAIALVDQDKLSKSWLEEVIVAGLHSSDSCYTGHYIVICGYDAVRDEFEIRDPASSKIHERISSKCLENARKSFGTDEDLLLINLVNKNPRTPKTLHYTSSSRSRGINFVTEATMEDRVFSSVHSTVFKESESLEGKCDKIEGYDFNQGVNYPKLMRSMLTTGFQASNLGEAIDFVNQMLDWRLADETTVAEDCSEEEKDPSYRESVKCKIFLGFTSNLVSSGVRDTIRYLVQHHMVDVIVTTTGGVEEDLIKCLAPTFKGDFSLPGAYLRSKGLNRIGNLLVPNDNYCKFEDWIIPIFDEMLKEQKEENVLWTPSKLLARLGKEINNESSYLYWAYKMNIPVFCPGLTDGSLGDMLYFHSFRTSGLIIDVVQDIRAMNGEAVHATPRKTGMIILGGGLPKHHICNANMMRNGADYAVFINTGQEFDGSDSGARPDEAVSWGKIRGSAKTVKVYCDATIAFPLLVAETFATKRDQTCESKIKN</sequence>
<dbReference type="PANTHER" id="PTHR11703">
    <property type="entry name" value="DEOXYHYPUSINE SYNTHASE"/>
    <property type="match status" value="1"/>
</dbReference>
<name>A0A8S2AF34_ARAAE</name>
<dbReference type="NCBIfam" id="TIGR00321">
    <property type="entry name" value="dhys"/>
    <property type="match status" value="1"/>
</dbReference>
<evidence type="ECO:0000256" key="3">
    <source>
        <dbReference type="ARBA" id="ARBA00022679"/>
    </source>
</evidence>
<evidence type="ECO:0000256" key="4">
    <source>
        <dbReference type="ARBA" id="ARBA00023027"/>
    </source>
</evidence>
<evidence type="ECO:0000256" key="2">
    <source>
        <dbReference type="ARBA" id="ARBA00009892"/>
    </source>
</evidence>
<dbReference type="PANTHER" id="PTHR11703:SF0">
    <property type="entry name" value="DEOXYHYPUSINE SYNTHASE"/>
    <property type="match status" value="1"/>
</dbReference>
<keyword evidence="6" id="KW-1185">Reference proteome</keyword>
<evidence type="ECO:0008006" key="7">
    <source>
        <dbReference type="Google" id="ProtNLM"/>
    </source>
</evidence>
<accession>A0A8S2AF34</accession>
<comment type="similarity">
    <text evidence="2">Belongs to the deoxyhypusine synthase family.</text>
</comment>
<dbReference type="AlphaFoldDB" id="A0A8S2AF34"/>
<dbReference type="Gene3D" id="3.90.70.10">
    <property type="entry name" value="Cysteine proteinases"/>
    <property type="match status" value="1"/>
</dbReference>
<keyword evidence="4" id="KW-0520">NAD</keyword>
<dbReference type="Pfam" id="PF09778">
    <property type="entry name" value="Guanylate_cyc_2"/>
    <property type="match status" value="1"/>
</dbReference>
<dbReference type="GO" id="GO:0005737">
    <property type="term" value="C:cytoplasm"/>
    <property type="evidence" value="ECO:0007669"/>
    <property type="project" value="TreeGrafter"/>
</dbReference>
<keyword evidence="3" id="KW-0808">Transferase</keyword>
<dbReference type="InterPro" id="IPR029035">
    <property type="entry name" value="DHS-like_NAD/FAD-binding_dom"/>
</dbReference>
<dbReference type="SUPFAM" id="SSF52467">
    <property type="entry name" value="DHS-like NAD/FAD-binding domain"/>
    <property type="match status" value="1"/>
</dbReference>
<evidence type="ECO:0000313" key="6">
    <source>
        <dbReference type="Proteomes" id="UP000682877"/>
    </source>
</evidence>
<proteinExistence type="inferred from homology"/>
<dbReference type="EMBL" id="LR999456">
    <property type="protein sequence ID" value="CAE6087587.1"/>
    <property type="molecule type" value="Genomic_DNA"/>
</dbReference>
<dbReference type="GO" id="GO:0034038">
    <property type="term" value="F:deoxyhypusine synthase activity"/>
    <property type="evidence" value="ECO:0007669"/>
    <property type="project" value="TreeGrafter"/>
</dbReference>
<dbReference type="FunFam" id="3.40.910.10:FF:000002">
    <property type="entry name" value="Deoxyhypusine synthase"/>
    <property type="match status" value="1"/>
</dbReference>
<dbReference type="InterPro" id="IPR018616">
    <property type="entry name" value="GUCD1"/>
</dbReference>
<dbReference type="InterPro" id="IPR002773">
    <property type="entry name" value="Deoxyhypusine_synthase"/>
</dbReference>
<gene>
    <name evidence="5" type="ORF">AARE701A_LOCUS14581</name>
</gene>
<dbReference type="Pfam" id="PF01916">
    <property type="entry name" value="DS"/>
    <property type="match status" value="1"/>
</dbReference>
<organism evidence="5 6">
    <name type="scientific">Arabidopsis arenosa</name>
    <name type="common">Sand rock-cress</name>
    <name type="synonym">Cardaminopsis arenosa</name>
    <dbReference type="NCBI Taxonomy" id="38785"/>
    <lineage>
        <taxon>Eukaryota</taxon>
        <taxon>Viridiplantae</taxon>
        <taxon>Streptophyta</taxon>
        <taxon>Embryophyta</taxon>
        <taxon>Tracheophyta</taxon>
        <taxon>Spermatophyta</taxon>
        <taxon>Magnoliopsida</taxon>
        <taxon>eudicotyledons</taxon>
        <taxon>Gunneridae</taxon>
        <taxon>Pentapetalae</taxon>
        <taxon>rosids</taxon>
        <taxon>malvids</taxon>
        <taxon>Brassicales</taxon>
        <taxon>Brassicaceae</taxon>
        <taxon>Camelineae</taxon>
        <taxon>Arabidopsis</taxon>
    </lineage>
</organism>